<feature type="compositionally biased region" description="Polar residues" evidence="1">
    <location>
        <begin position="182"/>
        <end position="214"/>
    </location>
</feature>
<sequence>MASTTQNVSVSQNSHTSPTNTASNASGNANSTSAPGGDTTYPEQLHAGKVGYGPNFRTSPSLGDKIQGLKEELKGKVTRNPDLVQHGKDVKSGEERRKDLLGEDEHNPFDNVKEDDEGKGKDVSQGPTTHKPSGAQSSQNPSGIKDDKNPTVAGSQSPQAYSDTNQPNKTSSQTDPFGMAPSQVSGERFANQTSTNTNMTGIVNSAGHQPQPLDQTPAHEPSNSGARMSGIVDSARHNPPSHAQSNHGFNQPILQQSTNMSAIVDSARHEPRPLSQAPEHHPTPTGSESGFGGSAPQRQNKGVNAAVHIPRHRSNPMQQEPVPASSSNFGSDYSVPQQAPKANPFGMAVNQGHGKGAMEQAATVAPEGTEDAEKQRKGNNVEFAARPVEARQ</sequence>
<feature type="compositionally biased region" description="Basic and acidic residues" evidence="1">
    <location>
        <begin position="266"/>
        <end position="282"/>
    </location>
</feature>
<evidence type="ECO:0000313" key="2">
    <source>
        <dbReference type="EMBL" id="KAG5170508.1"/>
    </source>
</evidence>
<organism evidence="2">
    <name type="scientific">Psilocybe cubensis</name>
    <name type="common">Psychedelic mushroom</name>
    <name type="synonym">Stropharia cubensis</name>
    <dbReference type="NCBI Taxonomy" id="181762"/>
    <lineage>
        <taxon>Eukaryota</taxon>
        <taxon>Fungi</taxon>
        <taxon>Dikarya</taxon>
        <taxon>Basidiomycota</taxon>
        <taxon>Agaricomycotina</taxon>
        <taxon>Agaricomycetes</taxon>
        <taxon>Agaricomycetidae</taxon>
        <taxon>Agaricales</taxon>
        <taxon>Agaricineae</taxon>
        <taxon>Strophariaceae</taxon>
        <taxon>Psilocybe</taxon>
    </lineage>
</organism>
<reference evidence="2" key="1">
    <citation type="submission" date="2021-02" db="EMBL/GenBank/DDBJ databases">
        <title>Psilocybe cubensis genome.</title>
        <authorList>
            <person name="Mckernan K.J."/>
            <person name="Crawford S."/>
            <person name="Trippe A."/>
            <person name="Kane L.T."/>
            <person name="Mclaughlin S."/>
        </authorList>
    </citation>
    <scope>NUCLEOTIDE SEQUENCE [LARGE SCALE GENOMIC DNA]</scope>
    <source>
        <strain evidence="2">MGC-MH-2018</strain>
    </source>
</reference>
<gene>
    <name evidence="2" type="ORF">JR316_004897</name>
</gene>
<evidence type="ECO:0000256" key="1">
    <source>
        <dbReference type="SAM" id="MobiDB-lite"/>
    </source>
</evidence>
<dbReference type="EMBL" id="JAFIQS010000004">
    <property type="protein sequence ID" value="KAG5170508.1"/>
    <property type="molecule type" value="Genomic_DNA"/>
</dbReference>
<dbReference type="AlphaFoldDB" id="A0A8H8CM67"/>
<accession>A0A8H8CM67</accession>
<name>A0A8H8CM67_PSICU</name>
<feature type="compositionally biased region" description="Low complexity" evidence="1">
    <location>
        <begin position="16"/>
        <end position="37"/>
    </location>
</feature>
<feature type="compositionally biased region" description="Basic and acidic residues" evidence="1">
    <location>
        <begin position="85"/>
        <end position="122"/>
    </location>
</feature>
<comment type="caution">
    <text evidence="2">The sequence shown here is derived from an EMBL/GenBank/DDBJ whole genome shotgun (WGS) entry which is preliminary data.</text>
</comment>
<feature type="compositionally biased region" description="Polar residues" evidence="1">
    <location>
        <begin position="241"/>
        <end position="261"/>
    </location>
</feature>
<dbReference type="OrthoDB" id="2500073at2759"/>
<feature type="compositionally biased region" description="Polar residues" evidence="1">
    <location>
        <begin position="1"/>
        <end position="15"/>
    </location>
</feature>
<feature type="compositionally biased region" description="Polar residues" evidence="1">
    <location>
        <begin position="324"/>
        <end position="337"/>
    </location>
</feature>
<feature type="compositionally biased region" description="Polar residues" evidence="1">
    <location>
        <begin position="125"/>
        <end position="142"/>
    </location>
</feature>
<feature type="region of interest" description="Disordered" evidence="1">
    <location>
        <begin position="1"/>
        <end position="392"/>
    </location>
</feature>
<proteinExistence type="predicted"/>
<protein>
    <submittedName>
        <fullName evidence="2">Uncharacterized protein</fullName>
    </submittedName>
</protein>
<feature type="compositionally biased region" description="Polar residues" evidence="1">
    <location>
        <begin position="152"/>
        <end position="175"/>
    </location>
</feature>